<evidence type="ECO:0000313" key="8">
    <source>
        <dbReference type="EMBL" id="KAK1310648.1"/>
    </source>
</evidence>
<keyword evidence="4" id="KW-0735">Signal-anchor</keyword>
<evidence type="ECO:0000313" key="9">
    <source>
        <dbReference type="Proteomes" id="UP001180020"/>
    </source>
</evidence>
<proteinExistence type="inferred from homology"/>
<accession>A0AAV9EA68</accession>
<dbReference type="GO" id="GO:0000139">
    <property type="term" value="C:Golgi membrane"/>
    <property type="evidence" value="ECO:0007669"/>
    <property type="project" value="UniProtKB-SubCell"/>
</dbReference>
<evidence type="ECO:0000256" key="2">
    <source>
        <dbReference type="ARBA" id="ARBA00010271"/>
    </source>
</evidence>
<dbReference type="EMBL" id="JAUJYO010000008">
    <property type="protein sequence ID" value="KAK1310648.1"/>
    <property type="molecule type" value="Genomic_DNA"/>
</dbReference>
<evidence type="ECO:0000256" key="4">
    <source>
        <dbReference type="ARBA" id="ARBA00022968"/>
    </source>
</evidence>
<dbReference type="AlphaFoldDB" id="A0AAV9EA68"/>
<keyword evidence="4" id="KW-0812">Transmembrane</keyword>
<keyword evidence="5" id="KW-0333">Golgi apparatus</keyword>
<evidence type="ECO:0000256" key="6">
    <source>
        <dbReference type="SAM" id="MobiDB-lite"/>
    </source>
</evidence>
<dbReference type="PANTHER" id="PTHR11062">
    <property type="entry name" value="EXOSTOSIN HEPARAN SULFATE GLYCOSYLTRANSFERASE -RELATED"/>
    <property type="match status" value="1"/>
</dbReference>
<evidence type="ECO:0000256" key="5">
    <source>
        <dbReference type="ARBA" id="ARBA00023034"/>
    </source>
</evidence>
<dbReference type="InterPro" id="IPR004263">
    <property type="entry name" value="Exostosin"/>
</dbReference>
<organism evidence="8 9">
    <name type="scientific">Acorus calamus</name>
    <name type="common">Sweet flag</name>
    <dbReference type="NCBI Taxonomy" id="4465"/>
    <lineage>
        <taxon>Eukaryota</taxon>
        <taxon>Viridiplantae</taxon>
        <taxon>Streptophyta</taxon>
        <taxon>Embryophyta</taxon>
        <taxon>Tracheophyta</taxon>
        <taxon>Spermatophyta</taxon>
        <taxon>Magnoliopsida</taxon>
        <taxon>Liliopsida</taxon>
        <taxon>Acoraceae</taxon>
        <taxon>Acorus</taxon>
    </lineage>
</organism>
<evidence type="ECO:0000259" key="7">
    <source>
        <dbReference type="Pfam" id="PF03016"/>
    </source>
</evidence>
<keyword evidence="9" id="KW-1185">Reference proteome</keyword>
<reference evidence="8" key="2">
    <citation type="submission" date="2023-06" db="EMBL/GenBank/DDBJ databases">
        <authorList>
            <person name="Ma L."/>
            <person name="Liu K.-W."/>
            <person name="Li Z."/>
            <person name="Hsiao Y.-Y."/>
            <person name="Qi Y."/>
            <person name="Fu T."/>
            <person name="Tang G."/>
            <person name="Zhang D."/>
            <person name="Sun W.-H."/>
            <person name="Liu D.-K."/>
            <person name="Li Y."/>
            <person name="Chen G.-Z."/>
            <person name="Liu X.-D."/>
            <person name="Liao X.-Y."/>
            <person name="Jiang Y.-T."/>
            <person name="Yu X."/>
            <person name="Hao Y."/>
            <person name="Huang J."/>
            <person name="Zhao X.-W."/>
            <person name="Ke S."/>
            <person name="Chen Y.-Y."/>
            <person name="Wu W.-L."/>
            <person name="Hsu J.-L."/>
            <person name="Lin Y.-F."/>
            <person name="Huang M.-D."/>
            <person name="Li C.-Y."/>
            <person name="Huang L."/>
            <person name="Wang Z.-W."/>
            <person name="Zhao X."/>
            <person name="Zhong W.-Y."/>
            <person name="Peng D.-H."/>
            <person name="Ahmad S."/>
            <person name="Lan S."/>
            <person name="Zhang J.-S."/>
            <person name="Tsai W.-C."/>
            <person name="Van De Peer Y."/>
            <person name="Liu Z.-J."/>
        </authorList>
    </citation>
    <scope>NUCLEOTIDE SEQUENCE</scope>
    <source>
        <strain evidence="8">CP</strain>
        <tissue evidence="8">Leaves</tissue>
    </source>
</reference>
<sequence length="298" mass="33935">MAYENALSSSPPPLGPTPQPVMNITRKVDYQLERLEAELKRSRIAIREAAQQKNHTIHIEDEDYVPNGPIYRNANAFHRSYLEMEKKFKIYIYPEGEPPLFHDGPCQSIYSMEGRFIHDIQKKNRFTTNDPEKAHGPHVSWAIPYLTKNSIRVLCNANSSERFNPSKDVSLPEINLKTPDPYGIIGGPSPSHRPTLAFFAGGMHGPIRPGLLKHWKGKDDDMKVYEYLPKHVSYYDIMKKSKFCLCPSGYEVASPRIVEAIYAECVPVIISDHYVLPFSDVLDWKAFSVEVSMADIPN</sequence>
<dbReference type="PANTHER" id="PTHR11062:SF207">
    <property type="entry name" value="OS07G0188700 PROTEIN"/>
    <property type="match status" value="1"/>
</dbReference>
<feature type="domain" description="Exostosin GT47" evidence="7">
    <location>
        <begin position="148"/>
        <end position="298"/>
    </location>
</feature>
<keyword evidence="3" id="KW-0808">Transferase</keyword>
<dbReference type="Pfam" id="PF03016">
    <property type="entry name" value="Exostosin_GT47"/>
    <property type="match status" value="1"/>
</dbReference>
<dbReference type="GO" id="GO:0016757">
    <property type="term" value="F:glycosyltransferase activity"/>
    <property type="evidence" value="ECO:0007669"/>
    <property type="project" value="UniProtKB-KW"/>
</dbReference>
<reference evidence="8" key="1">
    <citation type="journal article" date="2023" name="Nat. Commun.">
        <title>Diploid and tetraploid genomes of Acorus and the evolution of monocots.</title>
        <authorList>
            <person name="Ma L."/>
            <person name="Liu K.W."/>
            <person name="Li Z."/>
            <person name="Hsiao Y.Y."/>
            <person name="Qi Y."/>
            <person name="Fu T."/>
            <person name="Tang G.D."/>
            <person name="Zhang D."/>
            <person name="Sun W.H."/>
            <person name="Liu D.K."/>
            <person name="Li Y."/>
            <person name="Chen G.Z."/>
            <person name="Liu X.D."/>
            <person name="Liao X.Y."/>
            <person name="Jiang Y.T."/>
            <person name="Yu X."/>
            <person name="Hao Y."/>
            <person name="Huang J."/>
            <person name="Zhao X.W."/>
            <person name="Ke S."/>
            <person name="Chen Y.Y."/>
            <person name="Wu W.L."/>
            <person name="Hsu J.L."/>
            <person name="Lin Y.F."/>
            <person name="Huang M.D."/>
            <person name="Li C.Y."/>
            <person name="Huang L."/>
            <person name="Wang Z.W."/>
            <person name="Zhao X."/>
            <person name="Zhong W.Y."/>
            <person name="Peng D.H."/>
            <person name="Ahmad S."/>
            <person name="Lan S."/>
            <person name="Zhang J.S."/>
            <person name="Tsai W.C."/>
            <person name="Van de Peer Y."/>
            <person name="Liu Z.J."/>
        </authorList>
    </citation>
    <scope>NUCLEOTIDE SEQUENCE</scope>
    <source>
        <strain evidence="8">CP</strain>
    </source>
</reference>
<evidence type="ECO:0000256" key="1">
    <source>
        <dbReference type="ARBA" id="ARBA00004323"/>
    </source>
</evidence>
<keyword evidence="3" id="KW-0328">Glycosyltransferase</keyword>
<comment type="similarity">
    <text evidence="2">Belongs to the glycosyltransferase 47 family.</text>
</comment>
<gene>
    <name evidence="8" type="ORF">QJS10_CPA08g00289</name>
</gene>
<comment type="subcellular location">
    <subcellularLocation>
        <location evidence="1">Golgi apparatus membrane</location>
        <topology evidence="1">Single-pass type II membrane protein</topology>
    </subcellularLocation>
</comment>
<dbReference type="InterPro" id="IPR040911">
    <property type="entry name" value="Exostosin_GT47"/>
</dbReference>
<feature type="compositionally biased region" description="Pro residues" evidence="6">
    <location>
        <begin position="10"/>
        <end position="19"/>
    </location>
</feature>
<protein>
    <submittedName>
        <fullName evidence="8">Glycosyltransferase</fullName>
    </submittedName>
</protein>
<evidence type="ECO:0000256" key="3">
    <source>
        <dbReference type="ARBA" id="ARBA00022676"/>
    </source>
</evidence>
<name>A0AAV9EA68_ACOCL</name>
<feature type="region of interest" description="Disordered" evidence="6">
    <location>
        <begin position="1"/>
        <end position="21"/>
    </location>
</feature>
<comment type="caution">
    <text evidence="8">The sequence shown here is derived from an EMBL/GenBank/DDBJ whole genome shotgun (WGS) entry which is preliminary data.</text>
</comment>
<dbReference type="Proteomes" id="UP001180020">
    <property type="component" value="Unassembled WGS sequence"/>
</dbReference>